<protein>
    <recommendedName>
        <fullName evidence="1">DUF6671 domain-containing protein</fullName>
    </recommendedName>
</protein>
<accession>A0A1H5WXF7</accession>
<dbReference type="RefSeq" id="WP_103913340.1">
    <property type="nucleotide sequence ID" value="NZ_FNUS01000002.1"/>
</dbReference>
<dbReference type="Proteomes" id="UP000236738">
    <property type="component" value="Unassembled WGS sequence"/>
</dbReference>
<evidence type="ECO:0000313" key="3">
    <source>
        <dbReference type="Proteomes" id="UP000236738"/>
    </source>
</evidence>
<evidence type="ECO:0000313" key="2">
    <source>
        <dbReference type="EMBL" id="SEG03993.1"/>
    </source>
</evidence>
<dbReference type="Pfam" id="PF20376">
    <property type="entry name" value="DUF6671"/>
    <property type="match status" value="1"/>
</dbReference>
<organism evidence="2 3">
    <name type="scientific">Halpernia humi</name>
    <dbReference type="NCBI Taxonomy" id="493375"/>
    <lineage>
        <taxon>Bacteria</taxon>
        <taxon>Pseudomonadati</taxon>
        <taxon>Bacteroidota</taxon>
        <taxon>Flavobacteriia</taxon>
        <taxon>Flavobacteriales</taxon>
        <taxon>Weeksellaceae</taxon>
        <taxon>Chryseobacterium group</taxon>
        <taxon>Halpernia</taxon>
    </lineage>
</organism>
<reference evidence="3" key="1">
    <citation type="submission" date="2016-10" db="EMBL/GenBank/DDBJ databases">
        <authorList>
            <person name="Varghese N."/>
            <person name="Submissions S."/>
        </authorList>
    </citation>
    <scope>NUCLEOTIDE SEQUENCE [LARGE SCALE GENOMIC DNA]</scope>
    <source>
        <strain evidence="3">DSM 21580</strain>
    </source>
</reference>
<evidence type="ECO:0000259" key="1">
    <source>
        <dbReference type="Pfam" id="PF20376"/>
    </source>
</evidence>
<keyword evidence="3" id="KW-1185">Reference proteome</keyword>
<dbReference type="OrthoDB" id="9793837at2"/>
<proteinExistence type="predicted"/>
<name>A0A1H5WXF7_9FLAO</name>
<dbReference type="InterPro" id="IPR046612">
    <property type="entry name" value="DUF6671"/>
</dbReference>
<sequence length="278" mass="31514">MFQGRTLLIVTKHEKEKVIAPLLEKELGVNCVVSSNFDTDELGTFTGEIERKEDPIKTVRKKCLQAMEYSNCDLAVASEGSFGPHPTVFFSYADDEFVIFIDKKNNFEIIGRNLSLETNFNAKFVNCEKELHEFANNVGFPAHALILRKDKNDFSNIVKGITDSYDLDLAYQKLSGEDGKVYAETDMRALYNPTRMKVIEKATLDLVKQIHSKCPNCKIPGFSVIEVKKGLPCEECHFPTKGTLSYIYSCKKCSFSKEEYFPNKVFVQSAEFCDICNP</sequence>
<dbReference type="AlphaFoldDB" id="A0A1H5WXF7"/>
<feature type="domain" description="DUF6671" evidence="1">
    <location>
        <begin position="62"/>
        <end position="278"/>
    </location>
</feature>
<gene>
    <name evidence="2" type="ORF">SAMN05421847_1366</name>
</gene>
<dbReference type="EMBL" id="FNUS01000002">
    <property type="protein sequence ID" value="SEG03993.1"/>
    <property type="molecule type" value="Genomic_DNA"/>
</dbReference>